<protein>
    <submittedName>
        <fullName evidence="1">Uncharacterized protein</fullName>
    </submittedName>
</protein>
<name>A4BKX8_9GAMM</name>
<organism evidence="1 2">
    <name type="scientific">Nitrococcus mobilis Nb-231</name>
    <dbReference type="NCBI Taxonomy" id="314278"/>
    <lineage>
        <taxon>Bacteria</taxon>
        <taxon>Pseudomonadati</taxon>
        <taxon>Pseudomonadota</taxon>
        <taxon>Gammaproteobacteria</taxon>
        <taxon>Chromatiales</taxon>
        <taxon>Ectothiorhodospiraceae</taxon>
        <taxon>Nitrococcus</taxon>
    </lineage>
</organism>
<dbReference type="AlphaFoldDB" id="A4BKX8"/>
<comment type="caution">
    <text evidence="1">The sequence shown here is derived from an EMBL/GenBank/DDBJ whole genome shotgun (WGS) entry which is preliminary data.</text>
</comment>
<proteinExistence type="predicted"/>
<dbReference type="Proteomes" id="UP000003374">
    <property type="component" value="Unassembled WGS sequence"/>
</dbReference>
<dbReference type="EMBL" id="AAOF01000001">
    <property type="protein sequence ID" value="EAR22966.1"/>
    <property type="molecule type" value="Genomic_DNA"/>
</dbReference>
<dbReference type="HOGENOM" id="CLU_3009699_0_0_6"/>
<sequence>MLVEGVDARSAEAMLESRLQGLDDPIPVIRCKAQTILAHLDTLVIRRVQPGVALSP</sequence>
<reference evidence="1 2" key="1">
    <citation type="submission" date="2006-02" db="EMBL/GenBank/DDBJ databases">
        <authorList>
            <person name="Waterbury J."/>
            <person name="Ferriera S."/>
            <person name="Johnson J."/>
            <person name="Kravitz S."/>
            <person name="Halpern A."/>
            <person name="Remington K."/>
            <person name="Beeson K."/>
            <person name="Tran B."/>
            <person name="Rogers Y.-H."/>
            <person name="Friedman R."/>
            <person name="Venter J.C."/>
        </authorList>
    </citation>
    <scope>NUCLEOTIDE SEQUENCE [LARGE SCALE GENOMIC DNA]</scope>
    <source>
        <strain evidence="1 2">Nb-231</strain>
    </source>
</reference>
<accession>A4BKX8</accession>
<gene>
    <name evidence="1" type="ORF">NB231_14138</name>
</gene>
<evidence type="ECO:0000313" key="1">
    <source>
        <dbReference type="EMBL" id="EAR22966.1"/>
    </source>
</evidence>
<evidence type="ECO:0000313" key="2">
    <source>
        <dbReference type="Proteomes" id="UP000003374"/>
    </source>
</evidence>
<keyword evidence="2" id="KW-1185">Reference proteome</keyword>